<dbReference type="OrthoDB" id="9810615at2"/>
<reference evidence="3" key="2">
    <citation type="submission" date="2012-03" db="EMBL/GenBank/DDBJ databases">
        <title>The complete genome sequence of the pioneer microbe on fresh volcanic deposit, Leptospirillum ferrooxidans strain C2-3.</title>
        <authorList>
            <person name="Fujimura R."/>
            <person name="Sato Y."/>
            <person name="Nishizawa T."/>
            <person name="Nanba K."/>
            <person name="Oshima K."/>
            <person name="Hattori M."/>
            <person name="Kamijo T."/>
            <person name="Ohta H."/>
        </authorList>
    </citation>
    <scope>NUCLEOTIDE SEQUENCE [LARGE SCALE GENOMIC DNA]</scope>
    <source>
        <strain evidence="3">C2-3</strain>
    </source>
</reference>
<dbReference type="RefSeq" id="WP_014448390.1">
    <property type="nucleotide sequence ID" value="NC_017094.1"/>
</dbReference>
<keyword evidence="2" id="KW-0489">Methyltransferase</keyword>
<dbReference type="EMBL" id="AP012342">
    <property type="protein sequence ID" value="BAM05896.1"/>
    <property type="molecule type" value="Genomic_DNA"/>
</dbReference>
<evidence type="ECO:0000313" key="2">
    <source>
        <dbReference type="EMBL" id="BAM05896.1"/>
    </source>
</evidence>
<proteinExistence type="predicted"/>
<name>I0IKU7_LEPFC</name>
<dbReference type="InterPro" id="IPR013216">
    <property type="entry name" value="Methyltransf_11"/>
</dbReference>
<dbReference type="PANTHER" id="PTHR43861">
    <property type="entry name" value="TRANS-ACONITATE 2-METHYLTRANSFERASE-RELATED"/>
    <property type="match status" value="1"/>
</dbReference>
<dbReference type="KEGG" id="lfc:LFE_0168"/>
<keyword evidence="2" id="KW-0808">Transferase</keyword>
<dbReference type="InterPro" id="IPR029063">
    <property type="entry name" value="SAM-dependent_MTases_sf"/>
</dbReference>
<gene>
    <name evidence="2" type="ordered locus">LFE_0168</name>
</gene>
<dbReference type="GO" id="GO:0032259">
    <property type="term" value="P:methylation"/>
    <property type="evidence" value="ECO:0007669"/>
    <property type="project" value="UniProtKB-KW"/>
</dbReference>
<dbReference type="AlphaFoldDB" id="I0IKU7"/>
<sequence>MSHGAIPGYEKHAEKLSDRYESVLFEKVHGWLLPILGEKRGRALDIGAGSGRDAAGLSRLGFRVVAVEPSGRMRSEGQKRHPGLSVEWIDSSLPALSSLKKGSFDLILASAVWMHLSPSDRPRAFQRMVSLLNPGAILAITMKDGPADAEFPTYPVPVGEVELLARENRMEILFFENQKDLLGRNGITWFHFAMRPQPIRP</sequence>
<protein>
    <submittedName>
        <fullName evidence="2">Putative methyltransferase type 11</fullName>
    </submittedName>
</protein>
<dbReference type="GO" id="GO:0008757">
    <property type="term" value="F:S-adenosylmethionine-dependent methyltransferase activity"/>
    <property type="evidence" value="ECO:0007669"/>
    <property type="project" value="InterPro"/>
</dbReference>
<dbReference type="PATRIC" id="fig|1162668.3.peg.198"/>
<dbReference type="Proteomes" id="UP000007382">
    <property type="component" value="Chromosome"/>
</dbReference>
<keyword evidence="3" id="KW-1185">Reference proteome</keyword>
<dbReference type="Gene3D" id="3.40.50.150">
    <property type="entry name" value="Vaccinia Virus protein VP39"/>
    <property type="match status" value="1"/>
</dbReference>
<dbReference type="Pfam" id="PF08241">
    <property type="entry name" value="Methyltransf_11"/>
    <property type="match status" value="1"/>
</dbReference>
<organism evidence="2 3">
    <name type="scientific">Leptospirillum ferrooxidans (strain C2-3)</name>
    <dbReference type="NCBI Taxonomy" id="1162668"/>
    <lineage>
        <taxon>Bacteria</taxon>
        <taxon>Pseudomonadati</taxon>
        <taxon>Nitrospirota</taxon>
        <taxon>Nitrospiria</taxon>
        <taxon>Nitrospirales</taxon>
        <taxon>Nitrospiraceae</taxon>
        <taxon>Leptospirillum</taxon>
    </lineage>
</organism>
<accession>I0IKU7</accession>
<dbReference type="CDD" id="cd02440">
    <property type="entry name" value="AdoMet_MTases"/>
    <property type="match status" value="1"/>
</dbReference>
<dbReference type="HOGENOM" id="CLU_092062_0_0_0"/>
<evidence type="ECO:0000259" key="1">
    <source>
        <dbReference type="Pfam" id="PF08241"/>
    </source>
</evidence>
<evidence type="ECO:0000313" key="3">
    <source>
        <dbReference type="Proteomes" id="UP000007382"/>
    </source>
</evidence>
<dbReference type="SUPFAM" id="SSF53335">
    <property type="entry name" value="S-adenosyl-L-methionine-dependent methyltransferases"/>
    <property type="match status" value="1"/>
</dbReference>
<dbReference type="STRING" id="1162668.LFE_0168"/>
<feature type="domain" description="Methyltransferase type 11" evidence="1">
    <location>
        <begin position="44"/>
        <end position="140"/>
    </location>
</feature>
<dbReference type="eggNOG" id="COG2226">
    <property type="taxonomic scope" value="Bacteria"/>
</dbReference>
<reference evidence="2 3" key="1">
    <citation type="journal article" date="2012" name="J. Bacteriol.">
        <title>Complete Genome Sequence of Leptospirillum ferrooxidans Strain C2-3, Isolated from a Fresh Volcanic Ash Deposit on the Island of Miyake, Japan.</title>
        <authorList>
            <person name="Fujimura R."/>
            <person name="Sato Y."/>
            <person name="Nishizawa T."/>
            <person name="Oshima K."/>
            <person name="Kim S.-W."/>
            <person name="Hattori M."/>
            <person name="Kamijo T."/>
            <person name="Ohta H."/>
        </authorList>
    </citation>
    <scope>NUCLEOTIDE SEQUENCE [LARGE SCALE GENOMIC DNA]</scope>
    <source>
        <strain evidence="2 3">C2-3</strain>
    </source>
</reference>